<feature type="domain" description="Condensation" evidence="1">
    <location>
        <begin position="127"/>
        <end position="416"/>
    </location>
</feature>
<dbReference type="PANTHER" id="PTHR45398">
    <property type="match status" value="1"/>
</dbReference>
<evidence type="ECO:0000313" key="2">
    <source>
        <dbReference type="EMBL" id="CAF4222515.1"/>
    </source>
</evidence>
<feature type="non-terminal residue" evidence="2">
    <location>
        <position position="1"/>
    </location>
</feature>
<dbReference type="Gene3D" id="3.30.559.10">
    <property type="entry name" value="Chloramphenicol acetyltransferase-like domain"/>
    <property type="match status" value="1"/>
</dbReference>
<accession>A0A820CIP9</accession>
<gene>
    <name evidence="2" type="ORF">OKA104_LOCUS42119</name>
</gene>
<dbReference type="SUPFAM" id="SSF52777">
    <property type="entry name" value="CoA-dependent acyltransferases"/>
    <property type="match status" value="1"/>
</dbReference>
<dbReference type="AlphaFoldDB" id="A0A820CIP9"/>
<proteinExistence type="predicted"/>
<evidence type="ECO:0000313" key="3">
    <source>
        <dbReference type="Proteomes" id="UP000663881"/>
    </source>
</evidence>
<dbReference type="InterPro" id="IPR023213">
    <property type="entry name" value="CAT-like_dom_sf"/>
</dbReference>
<comment type="caution">
    <text evidence="2">The sequence shown here is derived from an EMBL/GenBank/DDBJ whole genome shotgun (WGS) entry which is preliminary data.</text>
</comment>
<dbReference type="Proteomes" id="UP000663881">
    <property type="component" value="Unassembled WGS sequence"/>
</dbReference>
<protein>
    <recommendedName>
        <fullName evidence="1">Condensation domain-containing protein</fullName>
    </recommendedName>
</protein>
<dbReference type="PANTHER" id="PTHR45398:SF1">
    <property type="entry name" value="ENZYME, PUTATIVE (JCVI)-RELATED"/>
    <property type="match status" value="1"/>
</dbReference>
<reference evidence="2" key="1">
    <citation type="submission" date="2021-02" db="EMBL/GenBank/DDBJ databases">
        <authorList>
            <person name="Nowell W R."/>
        </authorList>
    </citation>
    <scope>NUCLEOTIDE SEQUENCE</scope>
</reference>
<sequence>MYDFITLSSHNDELSLSDASFKQVSFERSFEVAKFDFMLTFIYNPMLQSNKLSFRLTCSRDLFDEITVTQIGRRSEYCFQQLFSINENTNRMDTYFTSVSKIDVILPEETQEMEDIMFCRQSDIMNEAPASFAQVLLWHNESLHFTPHISQVPIYNIPFVYSLYSHHTLSAQRLRHALQLIVTKHESLRTSLIFHTLNNRLMQHISDFNQKHNTLFTFIESIYTTHEQLNHILHEEKYNPQLFDLAQGLVFRCHLVYHKQISSDHLLSHKDLLIFNFHHALFDFPSMNIFLHDLNQAYTTGQLLYDDNTNLRYLDYAAIEQQISMTGASMFWLDALHNFKLDQSLSLPYDRYRLSKEHRTGRGTSISFDFSQDLSHDFLIHASSNNISLEHLTFAIYFIFLFKLTNGQIDLCLAMNINNNRYRDELKSIIG</sequence>
<dbReference type="Gene3D" id="3.30.559.30">
    <property type="entry name" value="Nonribosomal peptide synthetase, condensation domain"/>
    <property type="match status" value="1"/>
</dbReference>
<dbReference type="Pfam" id="PF00668">
    <property type="entry name" value="Condensation"/>
    <property type="match status" value="1"/>
</dbReference>
<organism evidence="2 3">
    <name type="scientific">Adineta steineri</name>
    <dbReference type="NCBI Taxonomy" id="433720"/>
    <lineage>
        <taxon>Eukaryota</taxon>
        <taxon>Metazoa</taxon>
        <taxon>Spiralia</taxon>
        <taxon>Gnathifera</taxon>
        <taxon>Rotifera</taxon>
        <taxon>Eurotatoria</taxon>
        <taxon>Bdelloidea</taxon>
        <taxon>Adinetida</taxon>
        <taxon>Adinetidae</taxon>
        <taxon>Adineta</taxon>
    </lineage>
</organism>
<dbReference type="EMBL" id="CAJOAY010010491">
    <property type="protein sequence ID" value="CAF4222515.1"/>
    <property type="molecule type" value="Genomic_DNA"/>
</dbReference>
<evidence type="ECO:0000259" key="1">
    <source>
        <dbReference type="Pfam" id="PF00668"/>
    </source>
</evidence>
<dbReference type="InterPro" id="IPR001242">
    <property type="entry name" value="Condensation_dom"/>
</dbReference>
<dbReference type="GO" id="GO:0003824">
    <property type="term" value="F:catalytic activity"/>
    <property type="evidence" value="ECO:0007669"/>
    <property type="project" value="InterPro"/>
</dbReference>
<name>A0A820CIP9_9BILA</name>